<evidence type="ECO:0000313" key="4">
    <source>
        <dbReference type="Proteomes" id="UP000243127"/>
    </source>
</evidence>
<dbReference type="AlphaFoldDB" id="A9BKX0"/>
<sequence>MIRKNDEPWTFKYRPYLLKELSIHKSLKKKFILMTKKVILPNIILSGPPGSGKTSGIFCLARKIFGKDFQKHVLCLNTSDNRGVEIIREKIKTFCQKKLKNENLKKKLVILDEADFMTITAQEALRRIMEIFSDKVRFALICNFPSKIIGPLQSRCAILRFKKIKETFLLNRLIFILNNEGVFFDIAGLEATIFLTNGDIRQILNMSQIIVKTFGNLTQKAIKKFCSLSNSTVFLEFFSAFSNKNVYFSQELLLDCINNGSNIIETIQRIFLFCKKIHINEKGKIKIFDILCHFRLICSQNVNPSVFLMFLNQKLCSIL</sequence>
<dbReference type="Pfam" id="PF00004">
    <property type="entry name" value="AAA"/>
    <property type="match status" value="1"/>
</dbReference>
<dbReference type="InterPro" id="IPR027417">
    <property type="entry name" value="P-loop_NTPase"/>
</dbReference>
<dbReference type="GO" id="GO:0006261">
    <property type="term" value="P:DNA-templated DNA replication"/>
    <property type="evidence" value="ECO:0007669"/>
    <property type="project" value="TreeGrafter"/>
</dbReference>
<dbReference type="EMBL" id="CP000882">
    <property type="protein sequence ID" value="ABW98125.1"/>
    <property type="molecule type" value="Genomic_DNA"/>
</dbReference>
<evidence type="ECO:0000256" key="1">
    <source>
        <dbReference type="ARBA" id="ARBA00005378"/>
    </source>
</evidence>
<dbReference type="Gene3D" id="1.10.8.60">
    <property type="match status" value="1"/>
</dbReference>
<evidence type="ECO:0000259" key="2">
    <source>
        <dbReference type="SMART" id="SM00382"/>
    </source>
</evidence>
<dbReference type="RefSeq" id="XP_001712450.1">
    <property type="nucleotide sequence ID" value="XM_001712398.1"/>
</dbReference>
<dbReference type="GO" id="GO:0006281">
    <property type="term" value="P:DNA repair"/>
    <property type="evidence" value="ECO:0007669"/>
    <property type="project" value="TreeGrafter"/>
</dbReference>
<dbReference type="GO" id="GO:0005634">
    <property type="term" value="C:nucleus"/>
    <property type="evidence" value="ECO:0007669"/>
    <property type="project" value="TreeGrafter"/>
</dbReference>
<dbReference type="GO" id="GO:0005524">
    <property type="term" value="F:ATP binding"/>
    <property type="evidence" value="ECO:0007669"/>
    <property type="project" value="InterPro"/>
</dbReference>
<dbReference type="GO" id="GO:0005663">
    <property type="term" value="C:DNA replication factor C complex"/>
    <property type="evidence" value="ECO:0007669"/>
    <property type="project" value="TreeGrafter"/>
</dbReference>
<feature type="domain" description="AAA+ ATPase" evidence="2">
    <location>
        <begin position="39"/>
        <end position="165"/>
    </location>
</feature>
<evidence type="ECO:0000313" key="3">
    <source>
        <dbReference type="EMBL" id="ABW98125.1"/>
    </source>
</evidence>
<dbReference type="InterPro" id="IPR050238">
    <property type="entry name" value="DNA_Rep/Repair_Clamp_Loader"/>
</dbReference>
<dbReference type="SUPFAM" id="SSF52540">
    <property type="entry name" value="P-loop containing nucleoside triphosphate hydrolases"/>
    <property type="match status" value="1"/>
</dbReference>
<dbReference type="CDD" id="cd00009">
    <property type="entry name" value="AAA"/>
    <property type="match status" value="1"/>
</dbReference>
<dbReference type="SMART" id="SM00382">
    <property type="entry name" value="AAA"/>
    <property type="match status" value="1"/>
</dbReference>
<accession>A9BKX0</accession>
<proteinExistence type="inferred from homology"/>
<geneLocation type="nucleomorph" evidence="3"/>
<name>A9BKX0_HEMAN</name>
<dbReference type="PANTHER" id="PTHR11669:SF5">
    <property type="entry name" value="REPLICATION FACTOR C SUBUNIT 2"/>
    <property type="match status" value="1"/>
</dbReference>
<reference evidence="3 4" key="1">
    <citation type="journal article" date="2007" name="Proc. Natl. Acad. Sci. U.S.A.">
        <title>Nucleomorph genome of Hemiselmis andersenii reveals complete intron loss and compaction as a driver of protein structure and function.</title>
        <authorList>
            <person name="Lane C.E."/>
            <person name="van den Heuvel K."/>
            <person name="Kozera C."/>
            <person name="Curtis B.A."/>
            <person name="Parsons B.J."/>
            <person name="Bowman S."/>
            <person name="Archibald J.M."/>
        </authorList>
    </citation>
    <scope>NUCLEOTIDE SEQUENCE [LARGE SCALE GENOMIC DNA]</scope>
    <source>
        <strain evidence="3 4">CCMP644</strain>
    </source>
</reference>
<dbReference type="PANTHER" id="PTHR11669">
    <property type="entry name" value="REPLICATION FACTOR C / DNA POLYMERASE III GAMMA-TAU SUBUNIT"/>
    <property type="match status" value="1"/>
</dbReference>
<dbReference type="InterPro" id="IPR003959">
    <property type="entry name" value="ATPase_AAA_core"/>
</dbReference>
<organism evidence="3 4">
    <name type="scientific">Hemiselmis andersenii</name>
    <name type="common">Cryptophyte alga</name>
    <dbReference type="NCBI Taxonomy" id="464988"/>
    <lineage>
        <taxon>Eukaryota</taxon>
        <taxon>Cryptophyceae</taxon>
        <taxon>Cryptomonadales</taxon>
        <taxon>Hemiselmidaceae</taxon>
        <taxon>Hemiselmis</taxon>
    </lineage>
</organism>
<dbReference type="Proteomes" id="UP000243127">
    <property type="component" value="Nucleomorph 2"/>
</dbReference>
<comment type="similarity">
    <text evidence="1">Belongs to the activator 1 small subunits family.</text>
</comment>
<gene>
    <name evidence="3" type="ORF">HAN_2g306</name>
</gene>
<keyword evidence="3" id="KW-0542">Nucleomorph</keyword>
<dbReference type="GO" id="GO:0016887">
    <property type="term" value="F:ATP hydrolysis activity"/>
    <property type="evidence" value="ECO:0007669"/>
    <property type="project" value="InterPro"/>
</dbReference>
<dbReference type="Gene3D" id="3.40.50.300">
    <property type="entry name" value="P-loop containing nucleotide triphosphate hydrolases"/>
    <property type="match status" value="1"/>
</dbReference>
<protein>
    <submittedName>
        <fullName evidence="3">Rfc2</fullName>
    </submittedName>
</protein>
<dbReference type="InterPro" id="IPR003593">
    <property type="entry name" value="AAA+_ATPase"/>
</dbReference>
<dbReference type="GO" id="GO:0003689">
    <property type="term" value="F:DNA clamp loader activity"/>
    <property type="evidence" value="ECO:0007669"/>
    <property type="project" value="TreeGrafter"/>
</dbReference>
<dbReference type="GeneID" id="5739347"/>